<name>A0A8J2NZ94_9HEXA</name>
<comment type="caution">
    <text evidence="1">The sequence shown here is derived from an EMBL/GenBank/DDBJ whole genome shotgun (WGS) entry which is preliminary data.</text>
</comment>
<keyword evidence="2" id="KW-1185">Reference proteome</keyword>
<gene>
    <name evidence="1" type="ORF">AFUS01_LOCUS14995</name>
</gene>
<sequence>REQFVWRRETGFELGSSSMGRRLAFVLQSQIATT</sequence>
<evidence type="ECO:0000313" key="1">
    <source>
        <dbReference type="EMBL" id="CAG7726065.1"/>
    </source>
</evidence>
<protein>
    <submittedName>
        <fullName evidence="1">Uncharacterized protein</fullName>
    </submittedName>
</protein>
<organism evidence="1 2">
    <name type="scientific">Allacma fusca</name>
    <dbReference type="NCBI Taxonomy" id="39272"/>
    <lineage>
        <taxon>Eukaryota</taxon>
        <taxon>Metazoa</taxon>
        <taxon>Ecdysozoa</taxon>
        <taxon>Arthropoda</taxon>
        <taxon>Hexapoda</taxon>
        <taxon>Collembola</taxon>
        <taxon>Symphypleona</taxon>
        <taxon>Sminthuridae</taxon>
        <taxon>Allacma</taxon>
    </lineage>
</organism>
<dbReference type="EMBL" id="CAJVCH010130188">
    <property type="protein sequence ID" value="CAG7726065.1"/>
    <property type="molecule type" value="Genomic_DNA"/>
</dbReference>
<reference evidence="1" key="1">
    <citation type="submission" date="2021-06" db="EMBL/GenBank/DDBJ databases">
        <authorList>
            <person name="Hodson N. C."/>
            <person name="Mongue J. A."/>
            <person name="Jaron S. K."/>
        </authorList>
    </citation>
    <scope>NUCLEOTIDE SEQUENCE</scope>
</reference>
<feature type="non-terminal residue" evidence="1">
    <location>
        <position position="34"/>
    </location>
</feature>
<dbReference type="Proteomes" id="UP000708208">
    <property type="component" value="Unassembled WGS sequence"/>
</dbReference>
<proteinExistence type="predicted"/>
<evidence type="ECO:0000313" key="2">
    <source>
        <dbReference type="Proteomes" id="UP000708208"/>
    </source>
</evidence>
<accession>A0A8J2NZ94</accession>
<dbReference type="AlphaFoldDB" id="A0A8J2NZ94"/>